<name>A0A517SF86_9PLAN</name>
<keyword evidence="1" id="KW-0472">Membrane</keyword>
<feature type="transmembrane region" description="Helical" evidence="1">
    <location>
        <begin position="183"/>
        <end position="202"/>
    </location>
</feature>
<feature type="transmembrane region" description="Helical" evidence="1">
    <location>
        <begin position="328"/>
        <end position="350"/>
    </location>
</feature>
<keyword evidence="1" id="KW-1133">Transmembrane helix</keyword>
<feature type="transmembrane region" description="Helical" evidence="1">
    <location>
        <begin position="129"/>
        <end position="150"/>
    </location>
</feature>
<feature type="transmembrane region" description="Helical" evidence="1">
    <location>
        <begin position="64"/>
        <end position="87"/>
    </location>
</feature>
<feature type="transmembrane region" description="Helical" evidence="1">
    <location>
        <begin position="15"/>
        <end position="43"/>
    </location>
</feature>
<protein>
    <submittedName>
        <fullName evidence="2">Uncharacterized protein</fullName>
    </submittedName>
</protein>
<evidence type="ECO:0000256" key="1">
    <source>
        <dbReference type="SAM" id="Phobius"/>
    </source>
</evidence>
<keyword evidence="3" id="KW-1185">Reference proteome</keyword>
<sequence length="367" mass="40144">MSAPFPFGFPLATAIYLAVYIVTLVVHVLFMNYVLAGSSYVLLTSMTRRPSESTTVWRKLLVDWLSFATGLAITAGVAPLLFVQILYQKQFYSSNLLLSHRWMSILPVLLVCFYLLYLLKTNWLAARGALWRIGVCGVIFVGFSFIAWSWTENHLLSLDQAEWASFYGQGKMLYRNGLLPSRLAMWFIGAFATLACMLMWQVKWTPGLSGEVTGAAWRQLGSIAMAGIVLAGVACAIFLATIPAATRSHVLGWTGGPYLAIAMLGAVLQLAGWWKLVRERRPSTSSQAMITAGCVATIGGMAVIREVVRLAASDLPAIEAHHREALNSGGLLLFLFFFAANAAVIIWCGVQVRRAVTGGLSHEPNSQ</sequence>
<feature type="transmembrane region" description="Helical" evidence="1">
    <location>
        <begin position="257"/>
        <end position="276"/>
    </location>
</feature>
<dbReference type="RefSeq" id="WP_145030629.1">
    <property type="nucleotide sequence ID" value="NZ_CP036271.1"/>
</dbReference>
<dbReference type="OrthoDB" id="9810382at2"/>
<dbReference type="Proteomes" id="UP000315700">
    <property type="component" value="Chromosome"/>
</dbReference>
<evidence type="ECO:0000313" key="3">
    <source>
        <dbReference type="Proteomes" id="UP000315700"/>
    </source>
</evidence>
<feature type="transmembrane region" description="Helical" evidence="1">
    <location>
        <begin position="288"/>
        <end position="308"/>
    </location>
</feature>
<gene>
    <name evidence="2" type="ORF">Pan44_28420</name>
</gene>
<dbReference type="InParanoid" id="A0A517SF86"/>
<keyword evidence="1" id="KW-0812">Transmembrane</keyword>
<dbReference type="KEGG" id="ccos:Pan44_28420"/>
<accession>A0A517SF86</accession>
<feature type="transmembrane region" description="Helical" evidence="1">
    <location>
        <begin position="99"/>
        <end position="117"/>
    </location>
</feature>
<reference evidence="2 3" key="1">
    <citation type="submission" date="2019-02" db="EMBL/GenBank/DDBJ databases">
        <title>Deep-cultivation of Planctomycetes and their phenomic and genomic characterization uncovers novel biology.</title>
        <authorList>
            <person name="Wiegand S."/>
            <person name="Jogler M."/>
            <person name="Boedeker C."/>
            <person name="Pinto D."/>
            <person name="Vollmers J."/>
            <person name="Rivas-Marin E."/>
            <person name="Kohn T."/>
            <person name="Peeters S.H."/>
            <person name="Heuer A."/>
            <person name="Rast P."/>
            <person name="Oberbeckmann S."/>
            <person name="Bunk B."/>
            <person name="Jeske O."/>
            <person name="Meyerdierks A."/>
            <person name="Storesund J.E."/>
            <person name="Kallscheuer N."/>
            <person name="Luecker S."/>
            <person name="Lage O.M."/>
            <person name="Pohl T."/>
            <person name="Merkel B.J."/>
            <person name="Hornburger P."/>
            <person name="Mueller R.-W."/>
            <person name="Bruemmer F."/>
            <person name="Labrenz M."/>
            <person name="Spormann A.M."/>
            <person name="Op den Camp H."/>
            <person name="Overmann J."/>
            <person name="Amann R."/>
            <person name="Jetten M.S.M."/>
            <person name="Mascher T."/>
            <person name="Medema M.H."/>
            <person name="Devos D.P."/>
            <person name="Kaster A.-K."/>
            <person name="Ovreas L."/>
            <person name="Rohde M."/>
            <person name="Galperin M.Y."/>
            <person name="Jogler C."/>
        </authorList>
    </citation>
    <scope>NUCLEOTIDE SEQUENCE [LARGE SCALE GENOMIC DNA]</scope>
    <source>
        <strain evidence="2 3">Pan44</strain>
    </source>
</reference>
<dbReference type="AlphaFoldDB" id="A0A517SF86"/>
<evidence type="ECO:0000313" key="2">
    <source>
        <dbReference type="EMBL" id="QDT54804.1"/>
    </source>
</evidence>
<dbReference type="EMBL" id="CP036271">
    <property type="protein sequence ID" value="QDT54804.1"/>
    <property type="molecule type" value="Genomic_DNA"/>
</dbReference>
<proteinExistence type="predicted"/>
<organism evidence="2 3">
    <name type="scientific">Caulifigura coniformis</name>
    <dbReference type="NCBI Taxonomy" id="2527983"/>
    <lineage>
        <taxon>Bacteria</taxon>
        <taxon>Pseudomonadati</taxon>
        <taxon>Planctomycetota</taxon>
        <taxon>Planctomycetia</taxon>
        <taxon>Planctomycetales</taxon>
        <taxon>Planctomycetaceae</taxon>
        <taxon>Caulifigura</taxon>
    </lineage>
</organism>
<feature type="transmembrane region" description="Helical" evidence="1">
    <location>
        <begin position="223"/>
        <end position="245"/>
    </location>
</feature>